<dbReference type="Pfam" id="PF04961">
    <property type="entry name" value="FTCD_C"/>
    <property type="match status" value="1"/>
</dbReference>
<dbReference type="RefSeq" id="WP_044349869.1">
    <property type="nucleotide sequence ID" value="NZ_AZAC01000019.1"/>
</dbReference>
<evidence type="ECO:0000313" key="2">
    <source>
        <dbReference type="EMBL" id="KIX13065.1"/>
    </source>
</evidence>
<gene>
    <name evidence="2" type="ORF">X474_15990</name>
</gene>
<evidence type="ECO:0000259" key="1">
    <source>
        <dbReference type="Pfam" id="PF04961"/>
    </source>
</evidence>
<dbReference type="Proteomes" id="UP000032233">
    <property type="component" value="Unassembled WGS sequence"/>
</dbReference>
<dbReference type="InParanoid" id="A0A0D2JUB2"/>
<dbReference type="InterPro" id="IPR036178">
    <property type="entry name" value="Formintransfe-cycloase-like_sf"/>
</dbReference>
<dbReference type="GO" id="GO:0003824">
    <property type="term" value="F:catalytic activity"/>
    <property type="evidence" value="ECO:0007669"/>
    <property type="project" value="InterPro"/>
</dbReference>
<proteinExistence type="predicted"/>
<organism evidence="2 3">
    <name type="scientific">Dethiosulfatarculus sandiegensis</name>
    <dbReference type="NCBI Taxonomy" id="1429043"/>
    <lineage>
        <taxon>Bacteria</taxon>
        <taxon>Pseudomonadati</taxon>
        <taxon>Thermodesulfobacteriota</taxon>
        <taxon>Desulfarculia</taxon>
        <taxon>Desulfarculales</taxon>
        <taxon>Desulfarculaceae</taxon>
        <taxon>Dethiosulfatarculus</taxon>
    </lineage>
</organism>
<dbReference type="OrthoDB" id="7959174at2"/>
<dbReference type="AlphaFoldDB" id="A0A0D2JUB2"/>
<feature type="domain" description="Cyclodeaminase/cyclohydrolase" evidence="1">
    <location>
        <begin position="7"/>
        <end position="185"/>
    </location>
</feature>
<reference evidence="2 3" key="1">
    <citation type="submission" date="2013-11" db="EMBL/GenBank/DDBJ databases">
        <title>Metagenomic analysis of a methanogenic consortium involved in long chain n-alkane degradation.</title>
        <authorList>
            <person name="Davidova I.A."/>
            <person name="Callaghan A.V."/>
            <person name="Wawrik B."/>
            <person name="Pruitt S."/>
            <person name="Marks C."/>
            <person name="Duncan K.E."/>
            <person name="Suflita J.M."/>
        </authorList>
    </citation>
    <scope>NUCLEOTIDE SEQUENCE [LARGE SCALE GENOMIC DNA]</scope>
    <source>
        <strain evidence="2 3">SPR</strain>
    </source>
</reference>
<name>A0A0D2JUB2_9BACT</name>
<accession>A0A0D2JUB2</accession>
<dbReference type="PATRIC" id="fig|1429043.3.peg.3382"/>
<evidence type="ECO:0000313" key="3">
    <source>
        <dbReference type="Proteomes" id="UP000032233"/>
    </source>
</evidence>
<keyword evidence="3" id="KW-1185">Reference proteome</keyword>
<dbReference type="EMBL" id="AZAC01000019">
    <property type="protein sequence ID" value="KIX13065.1"/>
    <property type="molecule type" value="Genomic_DNA"/>
</dbReference>
<protein>
    <recommendedName>
        <fullName evidence="1">Cyclodeaminase/cyclohydrolase domain-containing protein</fullName>
    </recommendedName>
</protein>
<dbReference type="Gene3D" id="1.20.120.680">
    <property type="entry name" value="Formiminotetrahydrofolate cyclodeaminase monomer, up-and-down helical bundle"/>
    <property type="match status" value="1"/>
</dbReference>
<comment type="caution">
    <text evidence="2">The sequence shown here is derived from an EMBL/GenBank/DDBJ whole genome shotgun (WGS) entry which is preliminary data.</text>
</comment>
<dbReference type="SUPFAM" id="SSF101262">
    <property type="entry name" value="Methenyltetrahydrofolate cyclohydrolase-like"/>
    <property type="match status" value="1"/>
</dbReference>
<dbReference type="InterPro" id="IPR007044">
    <property type="entry name" value="Cyclodeamin/CycHdrlase"/>
</dbReference>
<dbReference type="STRING" id="1429043.X474_15990"/>
<sequence length="207" mass="21679">MLTQLKVEDFLDVLASDAPAPGGGSIAALNGAMAAGLVSMVCRLSRGRKGLEQYAGVLAETLEKAQACQALLTSLVDEDTEAFNQVMAAFKMPKASDDEKAARSQAIQKAFAQAVNTPLKTAETCARVLELARGILGKFNPNTASDLGVSAQCAEAGLNGALMNVAINLPSLKDKDFVQTIEQKQTQIKAQAAAAKAQVDEEVKKAL</sequence>